<reference evidence="3" key="1">
    <citation type="submission" date="2011-12" db="EMBL/GenBank/DDBJ databases">
        <title>Complete sequence of Tannerella forsythia ATCC 43037.</title>
        <authorList>
            <person name="Dewhirst F."/>
            <person name="Tanner A."/>
            <person name="Izard J."/>
            <person name="Brinkac L."/>
            <person name="Durkin A.S."/>
            <person name="Hostetler J."/>
            <person name="Shetty J."/>
            <person name="Torralba M."/>
            <person name="Gill S."/>
            <person name="Nelson K."/>
        </authorList>
    </citation>
    <scope>NUCLEOTIDE SEQUENCE [LARGE SCALE GENOMIC DNA]</scope>
    <source>
        <strain evidence="3">ATCC 43037 / JCM 10827 / CCUG 33226 / KCTC 5666 / FDC 338</strain>
    </source>
</reference>
<feature type="transmembrane region" description="Helical" evidence="1">
    <location>
        <begin position="20"/>
        <end position="40"/>
    </location>
</feature>
<organism evidence="2 3">
    <name type="scientific">Tannerella forsythia (strain ATCC 43037 / JCM 10827 / CCUG 21028 A / KCTC 5666 / FDC 338)</name>
    <name type="common">Bacteroides forsythus</name>
    <dbReference type="NCBI Taxonomy" id="203275"/>
    <lineage>
        <taxon>Bacteria</taxon>
        <taxon>Pseudomonadati</taxon>
        <taxon>Bacteroidota</taxon>
        <taxon>Bacteroidia</taxon>
        <taxon>Bacteroidales</taxon>
        <taxon>Tannerellaceae</taxon>
        <taxon>Tannerella</taxon>
    </lineage>
</organism>
<keyword evidence="1" id="KW-1133">Transmembrane helix</keyword>
<keyword evidence="3" id="KW-1185">Reference proteome</keyword>
<proteinExistence type="predicted"/>
<dbReference type="HOGENOM" id="CLU_2810987_0_0_10"/>
<sequence>MKKQENASLTGKRFQCYQTSIVMSFFSYFLLLLPIFTSLYSKRMYQNKSSDTSLFFSFGQIIIRRKQ</sequence>
<dbReference type="AlphaFoldDB" id="G8UMT3"/>
<name>G8UMT3_TANFA</name>
<gene>
    <name evidence="2" type="ordered locus">BFO_2766</name>
</gene>
<evidence type="ECO:0000313" key="2">
    <source>
        <dbReference type="EMBL" id="AEW20980.1"/>
    </source>
</evidence>
<protein>
    <submittedName>
        <fullName evidence="2">Uncharacterized protein</fullName>
    </submittedName>
</protein>
<dbReference type="EMBL" id="CP003191">
    <property type="protein sequence ID" value="AEW20980.1"/>
    <property type="molecule type" value="Genomic_DNA"/>
</dbReference>
<keyword evidence="1" id="KW-0812">Transmembrane</keyword>
<evidence type="ECO:0000313" key="3">
    <source>
        <dbReference type="Proteomes" id="UP000005436"/>
    </source>
</evidence>
<evidence type="ECO:0000256" key="1">
    <source>
        <dbReference type="SAM" id="Phobius"/>
    </source>
</evidence>
<keyword evidence="1" id="KW-0472">Membrane</keyword>
<accession>G8UMT3</accession>
<dbReference type="KEGG" id="tfo:BFO_2766"/>
<dbReference type="Proteomes" id="UP000005436">
    <property type="component" value="Chromosome"/>
</dbReference>